<organism evidence="2 3">
    <name type="scientific">Sanguibacter keddieii (strain ATCC 51767 / DSM 10542 / NCFB 3025 / ST-74)</name>
    <dbReference type="NCBI Taxonomy" id="446469"/>
    <lineage>
        <taxon>Bacteria</taxon>
        <taxon>Bacillati</taxon>
        <taxon>Actinomycetota</taxon>
        <taxon>Actinomycetes</taxon>
        <taxon>Micrococcales</taxon>
        <taxon>Sanguibacteraceae</taxon>
        <taxon>Sanguibacter</taxon>
    </lineage>
</organism>
<dbReference type="HOGENOM" id="CLU_083287_2_6_11"/>
<dbReference type="Proteomes" id="UP000000322">
    <property type="component" value="Chromosome"/>
</dbReference>
<protein>
    <submittedName>
        <fullName evidence="2">Transcriptional regulator</fullName>
    </submittedName>
</protein>
<dbReference type="Pfam" id="PF12802">
    <property type="entry name" value="MarR_2"/>
    <property type="match status" value="1"/>
</dbReference>
<dbReference type="InterPro" id="IPR000835">
    <property type="entry name" value="HTH_MarR-typ"/>
</dbReference>
<evidence type="ECO:0000313" key="3">
    <source>
        <dbReference type="Proteomes" id="UP000000322"/>
    </source>
</evidence>
<dbReference type="InterPro" id="IPR036388">
    <property type="entry name" value="WH-like_DNA-bd_sf"/>
</dbReference>
<gene>
    <name evidence="2" type="ordered locus">Sked_26770</name>
</gene>
<dbReference type="PANTHER" id="PTHR33164">
    <property type="entry name" value="TRANSCRIPTIONAL REGULATOR, MARR FAMILY"/>
    <property type="match status" value="1"/>
</dbReference>
<sequence>MSAHEYFAALVRHETDLWNTVEKRMRGEGVLSLARLEVLRVIAAAPAGARVQDVADGVGTSIAASSRLLDRLDADGLLDRTPDPVDRRSVRSTLSPLGRSALAIASERFSEALDSVLSAADAEVIAAGVAAIERMQTALESSR</sequence>
<evidence type="ECO:0000313" key="2">
    <source>
        <dbReference type="EMBL" id="ACZ22581.1"/>
    </source>
</evidence>
<accession>D1BKV4</accession>
<evidence type="ECO:0000259" key="1">
    <source>
        <dbReference type="PROSITE" id="PS50995"/>
    </source>
</evidence>
<dbReference type="EMBL" id="CP001819">
    <property type="protein sequence ID" value="ACZ22581.1"/>
    <property type="molecule type" value="Genomic_DNA"/>
</dbReference>
<feature type="domain" description="HTH marR-type" evidence="1">
    <location>
        <begin position="3"/>
        <end position="137"/>
    </location>
</feature>
<dbReference type="RefSeq" id="WP_012867650.1">
    <property type="nucleotide sequence ID" value="NC_013521.1"/>
</dbReference>
<dbReference type="AlphaFoldDB" id="D1BKV4"/>
<dbReference type="OrthoDB" id="162531at2"/>
<dbReference type="GO" id="GO:0003700">
    <property type="term" value="F:DNA-binding transcription factor activity"/>
    <property type="evidence" value="ECO:0007669"/>
    <property type="project" value="InterPro"/>
</dbReference>
<dbReference type="KEGG" id="ske:Sked_26770"/>
<dbReference type="PANTHER" id="PTHR33164:SF43">
    <property type="entry name" value="HTH-TYPE TRANSCRIPTIONAL REPRESSOR YETL"/>
    <property type="match status" value="1"/>
</dbReference>
<dbReference type="STRING" id="446469.Sked_26770"/>
<dbReference type="SMART" id="SM00347">
    <property type="entry name" value="HTH_MARR"/>
    <property type="match status" value="1"/>
</dbReference>
<dbReference type="GO" id="GO:0006950">
    <property type="term" value="P:response to stress"/>
    <property type="evidence" value="ECO:0007669"/>
    <property type="project" value="TreeGrafter"/>
</dbReference>
<dbReference type="InterPro" id="IPR039422">
    <property type="entry name" value="MarR/SlyA-like"/>
</dbReference>
<dbReference type="Gene3D" id="1.10.10.10">
    <property type="entry name" value="Winged helix-like DNA-binding domain superfamily/Winged helix DNA-binding domain"/>
    <property type="match status" value="1"/>
</dbReference>
<dbReference type="PROSITE" id="PS50995">
    <property type="entry name" value="HTH_MARR_2"/>
    <property type="match status" value="1"/>
</dbReference>
<keyword evidence="3" id="KW-1185">Reference proteome</keyword>
<dbReference type="eggNOG" id="COG1846">
    <property type="taxonomic scope" value="Bacteria"/>
</dbReference>
<name>D1BKV4_SANKS</name>
<reference evidence="2 3" key="1">
    <citation type="journal article" date="2009" name="Stand. Genomic Sci.">
        <title>Complete genome sequence of Sanguibacter keddieii type strain (ST-74).</title>
        <authorList>
            <person name="Ivanova N."/>
            <person name="Sikorski J."/>
            <person name="Sims D."/>
            <person name="Brettin T."/>
            <person name="Detter J.C."/>
            <person name="Han C."/>
            <person name="Lapidus A."/>
            <person name="Copeland A."/>
            <person name="Glavina Del Rio T."/>
            <person name="Nolan M."/>
            <person name="Chen F."/>
            <person name="Lucas S."/>
            <person name="Tice H."/>
            <person name="Cheng J.F."/>
            <person name="Bruce D."/>
            <person name="Goodwin L."/>
            <person name="Pitluck S."/>
            <person name="Pati A."/>
            <person name="Mavromatis K."/>
            <person name="Chen A."/>
            <person name="Palaniappan K."/>
            <person name="D'haeseleer P."/>
            <person name="Chain P."/>
            <person name="Bristow J."/>
            <person name="Eisen J.A."/>
            <person name="Markowitz V."/>
            <person name="Hugenholtz P."/>
            <person name="Goker M."/>
            <person name="Pukall R."/>
            <person name="Klenk H.P."/>
            <person name="Kyrpides N.C."/>
        </authorList>
    </citation>
    <scope>NUCLEOTIDE SEQUENCE [LARGE SCALE GENOMIC DNA]</scope>
    <source>
        <strain evidence="3">ATCC 51767 / DSM 10542 / NCFB 3025 / ST-74</strain>
    </source>
</reference>
<dbReference type="SUPFAM" id="SSF46785">
    <property type="entry name" value="Winged helix' DNA-binding domain"/>
    <property type="match status" value="1"/>
</dbReference>
<dbReference type="InterPro" id="IPR036390">
    <property type="entry name" value="WH_DNA-bd_sf"/>
</dbReference>
<proteinExistence type="predicted"/>